<keyword evidence="4" id="KW-1185">Reference proteome</keyword>
<sequence length="411" mass="45411">MKTRQTLTQLTVGIIFLFCTNMLSAQVVLDITNANDHDAYTYRKNQNSMSWVLDSDDSGIGAGFRWWRDGGRYKQTLMMRLSDNGNLGIGRGPSLNPEETLHVSGNLKLDCYGPDGKEGNIKGVDALVGYNDIRFYSTLASYEASPDVGARMFLSADGKLSIGMGERQPDEKLHVYGNIKLDGDNSQGDISGIDEIKGHDDLRFSGNPNAENQMYLSSDGKLGIGCIPTVAFDVVGQARFVRNEVEICISNNKNHNQGWIGTKSKHNLNLGTRGTANILLDTLDNVVIGGNLSRTINDRLLSSYSLFVSGGGILSEDLAIASASNWADHVFSEDYDLKPLEEINAFIEENGHLPNIPSKQEVEKEGYSVHDMNVRFLEKIEELTLHIIKQEEKIKAMSTQLNELNAKLNQE</sequence>
<evidence type="ECO:0000256" key="2">
    <source>
        <dbReference type="SAM" id="SignalP"/>
    </source>
</evidence>
<feature type="signal peptide" evidence="2">
    <location>
        <begin position="1"/>
        <end position="25"/>
    </location>
</feature>
<proteinExistence type="predicted"/>
<keyword evidence="2" id="KW-0732">Signal</keyword>
<name>A0ABX1WS16_9BACT</name>
<gene>
    <name evidence="3" type="ORF">ELS83_02725</name>
</gene>
<protein>
    <recommendedName>
        <fullName evidence="5">Peptidase S74 domain-containing protein</fullName>
    </recommendedName>
</protein>
<dbReference type="RefSeq" id="WP_171593997.1">
    <property type="nucleotide sequence ID" value="NZ_RZNH01000003.1"/>
</dbReference>
<dbReference type="Proteomes" id="UP000732105">
    <property type="component" value="Unassembled WGS sequence"/>
</dbReference>
<evidence type="ECO:0000313" key="3">
    <source>
        <dbReference type="EMBL" id="NOU58718.1"/>
    </source>
</evidence>
<organism evidence="3 4">
    <name type="scientific">Marinifilum caeruleilacunae</name>
    <dbReference type="NCBI Taxonomy" id="2499076"/>
    <lineage>
        <taxon>Bacteria</taxon>
        <taxon>Pseudomonadati</taxon>
        <taxon>Bacteroidota</taxon>
        <taxon>Bacteroidia</taxon>
        <taxon>Marinilabiliales</taxon>
        <taxon>Marinifilaceae</taxon>
    </lineage>
</organism>
<evidence type="ECO:0000313" key="4">
    <source>
        <dbReference type="Proteomes" id="UP000732105"/>
    </source>
</evidence>
<feature type="coiled-coil region" evidence="1">
    <location>
        <begin position="380"/>
        <end position="407"/>
    </location>
</feature>
<evidence type="ECO:0000256" key="1">
    <source>
        <dbReference type="SAM" id="Coils"/>
    </source>
</evidence>
<reference evidence="3 4" key="1">
    <citation type="submission" date="2018-12" db="EMBL/GenBank/DDBJ databases">
        <title>Marinifilum JC070 sp. nov., a marine bacterium isolated from Yongle Blue Hole in the South China Sea.</title>
        <authorList>
            <person name="Fu T."/>
        </authorList>
    </citation>
    <scope>NUCLEOTIDE SEQUENCE [LARGE SCALE GENOMIC DNA]</scope>
    <source>
        <strain evidence="3 4">JC070</strain>
    </source>
</reference>
<accession>A0ABX1WS16</accession>
<evidence type="ECO:0008006" key="5">
    <source>
        <dbReference type="Google" id="ProtNLM"/>
    </source>
</evidence>
<feature type="chain" id="PRO_5045224943" description="Peptidase S74 domain-containing protein" evidence="2">
    <location>
        <begin position="26"/>
        <end position="411"/>
    </location>
</feature>
<comment type="caution">
    <text evidence="3">The sequence shown here is derived from an EMBL/GenBank/DDBJ whole genome shotgun (WGS) entry which is preliminary data.</text>
</comment>
<dbReference type="EMBL" id="RZNH01000003">
    <property type="protein sequence ID" value="NOU58718.1"/>
    <property type="molecule type" value="Genomic_DNA"/>
</dbReference>
<keyword evidence="1" id="KW-0175">Coiled coil</keyword>